<dbReference type="Proteomes" id="UP000291758">
    <property type="component" value="Chromosome"/>
</dbReference>
<reference evidence="2 3" key="1">
    <citation type="submission" date="2019-01" db="EMBL/GenBank/DDBJ databases">
        <title>Genome sequencing of strain 2JSPR-7.</title>
        <authorList>
            <person name="Heo J."/>
            <person name="Kim S.-J."/>
            <person name="Kim J.-S."/>
            <person name="Hong S.-B."/>
            <person name="Kwon S.-W."/>
        </authorList>
    </citation>
    <scope>NUCLEOTIDE SEQUENCE [LARGE SCALE GENOMIC DNA]</scope>
    <source>
        <strain evidence="2 3">2JSPR-7</strain>
    </source>
</reference>
<dbReference type="Pfam" id="PF01402">
    <property type="entry name" value="RHH_1"/>
    <property type="match status" value="1"/>
</dbReference>
<proteinExistence type="predicted"/>
<dbReference type="RefSeq" id="WP_129205456.1">
    <property type="nucleotide sequence ID" value="NZ_CP035495.1"/>
</dbReference>
<evidence type="ECO:0000259" key="1">
    <source>
        <dbReference type="Pfam" id="PF01402"/>
    </source>
</evidence>
<protein>
    <submittedName>
        <fullName evidence="2">Ribbon-helix-helix protein, CopG family</fullName>
    </submittedName>
</protein>
<dbReference type="InterPro" id="IPR002145">
    <property type="entry name" value="CopG"/>
</dbReference>
<dbReference type="GO" id="GO:0006355">
    <property type="term" value="P:regulation of DNA-templated transcription"/>
    <property type="evidence" value="ECO:0007669"/>
    <property type="project" value="InterPro"/>
</dbReference>
<evidence type="ECO:0000313" key="2">
    <source>
        <dbReference type="EMBL" id="QAY64303.1"/>
    </source>
</evidence>
<sequence>MSQIVVRTDPETERALEHLVELTGRGRSEAVREAIRAAEREAVLARVERQAEAIRNDPADRAEMLAILADMESADDAW</sequence>
<accession>A0A4P6ER02</accession>
<feature type="domain" description="Ribbon-helix-helix protein CopG" evidence="1">
    <location>
        <begin position="9"/>
        <end position="38"/>
    </location>
</feature>
<evidence type="ECO:0000313" key="3">
    <source>
        <dbReference type="Proteomes" id="UP000291758"/>
    </source>
</evidence>
<organism evidence="2 3">
    <name type="scientific">Xylanimonas allomyrinae</name>
    <dbReference type="NCBI Taxonomy" id="2509459"/>
    <lineage>
        <taxon>Bacteria</taxon>
        <taxon>Bacillati</taxon>
        <taxon>Actinomycetota</taxon>
        <taxon>Actinomycetes</taxon>
        <taxon>Micrococcales</taxon>
        <taxon>Promicromonosporaceae</taxon>
        <taxon>Xylanimonas</taxon>
    </lineage>
</organism>
<dbReference type="EMBL" id="CP035495">
    <property type="protein sequence ID" value="QAY64303.1"/>
    <property type="molecule type" value="Genomic_DNA"/>
</dbReference>
<dbReference type="AlphaFoldDB" id="A0A4P6ER02"/>
<name>A0A4P6ER02_9MICO</name>
<keyword evidence="3" id="KW-1185">Reference proteome</keyword>
<dbReference type="KEGG" id="xyl:ET495_15050"/>
<gene>
    <name evidence="2" type="ORF">ET495_15050</name>
</gene>